<dbReference type="InterPro" id="IPR009061">
    <property type="entry name" value="DNA-bd_dom_put_sf"/>
</dbReference>
<keyword evidence="1" id="KW-0238">DNA-binding</keyword>
<reference evidence="4" key="1">
    <citation type="journal article" date="2019" name="Int. J. Syst. Evol. Microbiol.">
        <title>The Global Catalogue of Microorganisms (GCM) 10K type strain sequencing project: providing services to taxonomists for standard genome sequencing and annotation.</title>
        <authorList>
            <consortium name="The Broad Institute Genomics Platform"/>
            <consortium name="The Broad Institute Genome Sequencing Center for Infectious Disease"/>
            <person name="Wu L."/>
            <person name="Ma J."/>
        </authorList>
    </citation>
    <scope>NUCLEOTIDE SEQUENCE [LARGE SCALE GENOMIC DNA]</scope>
    <source>
        <strain evidence="4">CGMCC 4.7680</strain>
    </source>
</reference>
<dbReference type="SMART" id="SM00422">
    <property type="entry name" value="HTH_MERR"/>
    <property type="match status" value="1"/>
</dbReference>
<dbReference type="InterPro" id="IPR047057">
    <property type="entry name" value="MerR_fam"/>
</dbReference>
<evidence type="ECO:0000259" key="2">
    <source>
        <dbReference type="PROSITE" id="PS50937"/>
    </source>
</evidence>
<name>A0ABQ3KBD4_9PSEU</name>
<protein>
    <submittedName>
        <fullName evidence="3">MerR family transcriptional regulator</fullName>
    </submittedName>
</protein>
<dbReference type="InterPro" id="IPR000551">
    <property type="entry name" value="MerR-type_HTH_dom"/>
</dbReference>
<dbReference type="Gene3D" id="1.10.1660.10">
    <property type="match status" value="1"/>
</dbReference>
<dbReference type="SUPFAM" id="SSF46955">
    <property type="entry name" value="Putative DNA-binding domain"/>
    <property type="match status" value="1"/>
</dbReference>
<dbReference type="PANTHER" id="PTHR30204">
    <property type="entry name" value="REDOX-CYCLING DRUG-SENSING TRANSCRIPTIONAL ACTIVATOR SOXR"/>
    <property type="match status" value="1"/>
</dbReference>
<sequence length="262" mass="29128">MQPCPWGKVKCEDGRVLTIGQLAGYVGVTAKTIRVYHAKGLLPEPERDRSGYRRYRASDAVELIKIRTLAEAGVPLARIRELRAGDGFAAALRQIDDDLAARIAGLQATRSRLRRLASGRLSPLPDEVVAYLERLPGLGFSERWVTLQNDLWTLVFATHPETARRNFRDQAGMLDSPELLSLVLEYDRVHDLDSQDPRVDALASKLVSATRARYGGELPAYERGSAIPALVQGAVNASSPAWRRVDVLLRERLGFRHPDARL</sequence>
<dbReference type="PRINTS" id="PR00040">
    <property type="entry name" value="HTHMERR"/>
</dbReference>
<proteinExistence type="predicted"/>
<comment type="caution">
    <text evidence="3">The sequence shown here is derived from an EMBL/GenBank/DDBJ whole genome shotgun (WGS) entry which is preliminary data.</text>
</comment>
<dbReference type="Pfam" id="PF13411">
    <property type="entry name" value="MerR_1"/>
    <property type="match status" value="1"/>
</dbReference>
<feature type="domain" description="HTH merR-type" evidence="2">
    <location>
        <begin position="16"/>
        <end position="85"/>
    </location>
</feature>
<organism evidence="3 4">
    <name type="scientific">Amycolatopsis bullii</name>
    <dbReference type="NCBI Taxonomy" id="941987"/>
    <lineage>
        <taxon>Bacteria</taxon>
        <taxon>Bacillati</taxon>
        <taxon>Actinomycetota</taxon>
        <taxon>Actinomycetes</taxon>
        <taxon>Pseudonocardiales</taxon>
        <taxon>Pseudonocardiaceae</taxon>
        <taxon>Amycolatopsis</taxon>
    </lineage>
</organism>
<dbReference type="PANTHER" id="PTHR30204:SF93">
    <property type="entry name" value="HTH MERR-TYPE DOMAIN-CONTAINING PROTEIN"/>
    <property type="match status" value="1"/>
</dbReference>
<keyword evidence="4" id="KW-1185">Reference proteome</keyword>
<dbReference type="EMBL" id="BNAW01000010">
    <property type="protein sequence ID" value="GHG11452.1"/>
    <property type="molecule type" value="Genomic_DNA"/>
</dbReference>
<evidence type="ECO:0000256" key="1">
    <source>
        <dbReference type="ARBA" id="ARBA00023125"/>
    </source>
</evidence>
<evidence type="ECO:0000313" key="4">
    <source>
        <dbReference type="Proteomes" id="UP000649955"/>
    </source>
</evidence>
<dbReference type="Proteomes" id="UP000649955">
    <property type="component" value="Unassembled WGS sequence"/>
</dbReference>
<gene>
    <name evidence="3" type="ORF">GCM10017567_30950</name>
</gene>
<accession>A0ABQ3KBD4</accession>
<dbReference type="PROSITE" id="PS50937">
    <property type="entry name" value="HTH_MERR_2"/>
    <property type="match status" value="1"/>
</dbReference>
<evidence type="ECO:0000313" key="3">
    <source>
        <dbReference type="EMBL" id="GHG11452.1"/>
    </source>
</evidence>
<dbReference type="CDD" id="cd00592">
    <property type="entry name" value="HTH_MerR-like"/>
    <property type="match status" value="1"/>
</dbReference>